<accession>A0A2P2JQZ7</accession>
<dbReference type="EMBL" id="GGEC01015407">
    <property type="protein sequence ID" value="MBW95890.1"/>
    <property type="molecule type" value="Transcribed_RNA"/>
</dbReference>
<protein>
    <recommendedName>
        <fullName evidence="3">Transmembrane protein</fullName>
    </recommendedName>
</protein>
<reference evidence="2" key="1">
    <citation type="submission" date="2018-02" db="EMBL/GenBank/DDBJ databases">
        <title>Rhizophora mucronata_Transcriptome.</title>
        <authorList>
            <person name="Meera S.P."/>
            <person name="Sreeshan A."/>
            <person name="Augustine A."/>
        </authorList>
    </citation>
    <scope>NUCLEOTIDE SEQUENCE</scope>
    <source>
        <tissue evidence="2">Leaf</tissue>
    </source>
</reference>
<feature type="transmembrane region" description="Helical" evidence="1">
    <location>
        <begin position="12"/>
        <end position="39"/>
    </location>
</feature>
<keyword evidence="1" id="KW-0812">Transmembrane</keyword>
<keyword evidence="1" id="KW-0472">Membrane</keyword>
<keyword evidence="1" id="KW-1133">Transmembrane helix</keyword>
<evidence type="ECO:0000313" key="2">
    <source>
        <dbReference type="EMBL" id="MBW95890.1"/>
    </source>
</evidence>
<evidence type="ECO:0008006" key="3">
    <source>
        <dbReference type="Google" id="ProtNLM"/>
    </source>
</evidence>
<dbReference type="AlphaFoldDB" id="A0A2P2JQZ7"/>
<name>A0A2P2JQZ7_RHIMU</name>
<proteinExistence type="predicted"/>
<organism evidence="2">
    <name type="scientific">Rhizophora mucronata</name>
    <name type="common">Asiatic mangrove</name>
    <dbReference type="NCBI Taxonomy" id="61149"/>
    <lineage>
        <taxon>Eukaryota</taxon>
        <taxon>Viridiplantae</taxon>
        <taxon>Streptophyta</taxon>
        <taxon>Embryophyta</taxon>
        <taxon>Tracheophyta</taxon>
        <taxon>Spermatophyta</taxon>
        <taxon>Magnoliopsida</taxon>
        <taxon>eudicotyledons</taxon>
        <taxon>Gunneridae</taxon>
        <taxon>Pentapetalae</taxon>
        <taxon>rosids</taxon>
        <taxon>fabids</taxon>
        <taxon>Malpighiales</taxon>
        <taxon>Rhizophoraceae</taxon>
        <taxon>Rhizophora</taxon>
    </lineage>
</organism>
<sequence length="108" mass="12683">MSIQNQIKVLSQLLIMVCCQRIYALILTTCYIVFLVFSLNKSLIHAYSRASNLQGYIFRHQLNSKTIGFCSLGPVKILPKYIYLNKENFPNVLYFSLRFLFGIHWERN</sequence>
<evidence type="ECO:0000256" key="1">
    <source>
        <dbReference type="SAM" id="Phobius"/>
    </source>
</evidence>